<feature type="compositionally biased region" description="Polar residues" evidence="1">
    <location>
        <begin position="709"/>
        <end position="724"/>
    </location>
</feature>
<feature type="compositionally biased region" description="Basic and acidic residues" evidence="1">
    <location>
        <begin position="1141"/>
        <end position="1154"/>
    </location>
</feature>
<feature type="compositionally biased region" description="Basic and acidic residues" evidence="1">
    <location>
        <begin position="446"/>
        <end position="467"/>
    </location>
</feature>
<feature type="compositionally biased region" description="Low complexity" evidence="1">
    <location>
        <begin position="1263"/>
        <end position="1272"/>
    </location>
</feature>
<feature type="compositionally biased region" description="Basic and acidic residues" evidence="1">
    <location>
        <begin position="872"/>
        <end position="884"/>
    </location>
</feature>
<feature type="region of interest" description="Disordered" evidence="1">
    <location>
        <begin position="124"/>
        <end position="198"/>
    </location>
</feature>
<keyword evidence="2" id="KW-0472">Membrane</keyword>
<feature type="compositionally biased region" description="Basic and acidic residues" evidence="1">
    <location>
        <begin position="292"/>
        <end position="306"/>
    </location>
</feature>
<dbReference type="EMBL" id="JBBPDW010000021">
    <property type="protein sequence ID" value="KAK7543285.1"/>
    <property type="molecule type" value="Genomic_DNA"/>
</dbReference>
<keyword evidence="2" id="KW-1133">Transmembrane helix</keyword>
<keyword evidence="4" id="KW-1185">Reference proteome</keyword>
<evidence type="ECO:0000313" key="3">
    <source>
        <dbReference type="EMBL" id="KAK7543285.1"/>
    </source>
</evidence>
<gene>
    <name evidence="3" type="ORF">IWX46DRAFT_581973</name>
</gene>
<feature type="compositionally biased region" description="Low complexity" evidence="1">
    <location>
        <begin position="1165"/>
        <end position="1176"/>
    </location>
</feature>
<feature type="compositionally biased region" description="Basic and acidic residues" evidence="1">
    <location>
        <begin position="575"/>
        <end position="591"/>
    </location>
</feature>
<feature type="compositionally biased region" description="Pro residues" evidence="1">
    <location>
        <begin position="961"/>
        <end position="975"/>
    </location>
</feature>
<dbReference type="InterPro" id="IPR019727">
    <property type="entry name" value="ATP_synth_F0_fsu_mt_fun"/>
</dbReference>
<feature type="region of interest" description="Disordered" evidence="1">
    <location>
        <begin position="1201"/>
        <end position="1244"/>
    </location>
</feature>
<proteinExistence type="predicted"/>
<evidence type="ECO:0000313" key="4">
    <source>
        <dbReference type="Proteomes" id="UP001365128"/>
    </source>
</evidence>
<feature type="compositionally biased region" description="Polar residues" evidence="1">
    <location>
        <begin position="613"/>
        <end position="622"/>
    </location>
</feature>
<feature type="compositionally biased region" description="Basic and acidic residues" evidence="1">
    <location>
        <begin position="602"/>
        <end position="612"/>
    </location>
</feature>
<reference evidence="3 4" key="1">
    <citation type="submission" date="2024-04" db="EMBL/GenBank/DDBJ databases">
        <title>Phyllosticta paracitricarpa is synonymous to the EU quarantine fungus P. citricarpa based on phylogenomic analyses.</title>
        <authorList>
            <consortium name="Lawrence Berkeley National Laboratory"/>
            <person name="Van Ingen-Buijs V.A."/>
            <person name="Van Westerhoven A.C."/>
            <person name="Haridas S."/>
            <person name="Skiadas P."/>
            <person name="Martin F."/>
            <person name="Groenewald J.Z."/>
            <person name="Crous P.W."/>
            <person name="Seidl M.F."/>
        </authorList>
    </citation>
    <scope>NUCLEOTIDE SEQUENCE [LARGE SCALE GENOMIC DNA]</scope>
    <source>
        <strain evidence="3 4">CBS 122670</strain>
    </source>
</reference>
<feature type="compositionally biased region" description="Basic and acidic residues" evidence="1">
    <location>
        <begin position="263"/>
        <end position="273"/>
    </location>
</feature>
<feature type="compositionally biased region" description="Basic and acidic residues" evidence="1">
    <location>
        <begin position="404"/>
        <end position="416"/>
    </location>
</feature>
<dbReference type="Proteomes" id="UP001365128">
    <property type="component" value="Unassembled WGS sequence"/>
</dbReference>
<feature type="region of interest" description="Disordered" evidence="1">
    <location>
        <begin position="1105"/>
        <end position="1189"/>
    </location>
</feature>
<evidence type="ECO:0000256" key="2">
    <source>
        <dbReference type="SAM" id="Phobius"/>
    </source>
</evidence>
<feature type="compositionally biased region" description="Basic and acidic residues" evidence="1">
    <location>
        <begin position="1434"/>
        <end position="1447"/>
    </location>
</feature>
<feature type="compositionally biased region" description="Low complexity" evidence="1">
    <location>
        <begin position="517"/>
        <end position="528"/>
    </location>
</feature>
<feature type="compositionally biased region" description="Low complexity" evidence="1">
    <location>
        <begin position="976"/>
        <end position="989"/>
    </location>
</feature>
<comment type="caution">
    <text evidence="3">The sequence shown here is derived from an EMBL/GenBank/DDBJ whole genome shotgun (WGS) entry which is preliminary data.</text>
</comment>
<feature type="compositionally biased region" description="Polar residues" evidence="1">
    <location>
        <begin position="473"/>
        <end position="485"/>
    </location>
</feature>
<feature type="compositionally biased region" description="Basic and acidic residues" evidence="1">
    <location>
        <begin position="763"/>
        <end position="788"/>
    </location>
</feature>
<sequence length="1528" mass="163696">MSRVVSFYEKLPRGPAPAPQPKGLIERYQAKHFGKNPSAKPLIHLIGGLLLLGYAQNYYFHLLPRRPKRLRSPVATPSTPFHALVPLGASPTPLDAPRPELLPLQAPSATLESRAPPRVLLTHRRRLTTAPKAPARPELTLRTASKASAEAPTVYPWRLPRLDSSARGPGPSTADATASTFASSRQADKDNTSSDSVSTANTVSQLVMAEQITHDVVNAAQSMGDSSPIGVNATTTNESSAGAAPDPTTTNKPPQDSSPSTFSKDDAPRDKTGASETTSKDPTAALATDGSEQSKARDESFDKSKEAMLNGTELSTEDLAAQHLAADTSGGSDTDTSRAGKDGAKPKKPTSFKSVSVTKNFLAKTAAAAPTKVGEKATPPPQPKQFTDEELKQQFGIHMATRLQADEDAKESKWADIEDDEEDWAPETVEWMDGTKSTVKPADNAPHVEEPKKPEEKEEKPLEEVKPAEQPASRPTSTGPTSLGNKTILKPGAHISAAQARQGASFKGQPEKPTLVAKSPAAPAKSPWAPLPPIERVSPVIINPQPQVPVQARFGQRDPHGFEALPPAPVAAKEIAADDFNRSLRDDRGPRELFNSQSGKYEPVRDLRRGSRPDSSFRQPSVLQRPLHGGPAEPSAAFQTSRSSIEEPWSRRRTSSNVSGGRRPSFSRVPEPVRDRRGSHSTTDMAPPPVPGKAGHPPRASFGDRGLSPATSNQGSWTQRSSPVAGQAQLASPHSATASPAATDAVNGASSYDAVKIQEQMMREKIERAKAEKQKRQEEEAREEAARKERLRRKLEALGPPPSKDEKSKSPTVTASELSPAQKPATLHSPPPKPPIPTAEGEVAQYGMMKVHQPHSIKRSTASISEQAPHLRPSETRRDGRSPELRQSSPVKLPASEIKDDRFKAPLSLATLEREAPGWRASQAWGASMSRQGGMNVWGPPNRERGIGNGTFGHTQQSQPEGPPSAPGPIAPPAPSSSSSKAAGGTSFAHTNDLSADQHHPLPPPPPPPPPPAPFGIPSDDRLQQQPLSQNSAMPPPPPAATAPSGQPAKPHLFSGADFVAAVQAGDREQSRANMQARIAARGQPLAPYKEVFIKVEPSLNRVRRPISKTTTMREHDPAPLRDDSGAVITEPAITSIDKPVAFREPHVKADETPALRPIGSEKAQSSPNNSQNNQPGRPSRFFPRAFDQQDVQLGSVAQIAREGNTPEMPSYKPTVNNKRVDFDAPPPPETCDHPVFGGNVSRPTVKLPQKIKVKLPPAAMQPAVQMPAQMPGSRPQGFRFGSQPIVAQPGWQERINSLLDRPSTGSSPPKPAPTSLAVSSASKAPFDHVSQPAGATVSLPNQPSKVEAASPTTSVTKEAFEEVMSVPEAFSTPTVQLPKEPHMNAGLRPASSPERISPALSHSEVCSGDPSYSGLFEVERKGDKPVVNVRLPGQKETKHVTMEGHGKQGRKTYNNYNRSRGRGNGARRDNNDFFRRKSSNNGPGHGRGQGAEHGGEHGRSGWGSSNNSFRKSSTNNTWGRRPAGPVN</sequence>
<feature type="region of interest" description="Disordered" evidence="1">
    <location>
        <begin position="763"/>
        <end position="1055"/>
    </location>
</feature>
<organism evidence="3 4">
    <name type="scientific">Phyllosticta citricarpa</name>
    <dbReference type="NCBI Taxonomy" id="55181"/>
    <lineage>
        <taxon>Eukaryota</taxon>
        <taxon>Fungi</taxon>
        <taxon>Dikarya</taxon>
        <taxon>Ascomycota</taxon>
        <taxon>Pezizomycotina</taxon>
        <taxon>Dothideomycetes</taxon>
        <taxon>Dothideomycetes incertae sedis</taxon>
        <taxon>Botryosphaeriales</taxon>
        <taxon>Phyllostictaceae</taxon>
        <taxon>Phyllosticta</taxon>
    </lineage>
</organism>
<feature type="compositionally biased region" description="Low complexity" evidence="1">
    <location>
        <begin position="731"/>
        <end position="745"/>
    </location>
</feature>
<protein>
    <submittedName>
        <fullName evidence="3">Uncharacterized protein</fullName>
    </submittedName>
</protein>
<feature type="compositionally biased region" description="Polar residues" evidence="1">
    <location>
        <begin position="1503"/>
        <end position="1519"/>
    </location>
</feature>
<feature type="compositionally biased region" description="Polar residues" evidence="1">
    <location>
        <begin position="1339"/>
        <end position="1355"/>
    </location>
</feature>
<feature type="region of interest" description="Disordered" evidence="1">
    <location>
        <begin position="1372"/>
        <end position="1411"/>
    </location>
</feature>
<feature type="region of interest" description="Disordered" evidence="1">
    <location>
        <begin position="402"/>
        <end position="534"/>
    </location>
</feature>
<accession>A0ABR1M6K6</accession>
<feature type="compositionally biased region" description="Basic and acidic residues" evidence="1">
    <location>
        <begin position="335"/>
        <end position="345"/>
    </location>
</feature>
<dbReference type="PANTHER" id="PTHR28161">
    <property type="entry name" value="ATP SYNTHASE SUBUNIT F, MITOCHONDRIAL"/>
    <property type="match status" value="1"/>
</dbReference>
<feature type="region of interest" description="Disordered" evidence="1">
    <location>
        <begin position="1427"/>
        <end position="1528"/>
    </location>
</feature>
<feature type="region of interest" description="Disordered" evidence="1">
    <location>
        <begin position="548"/>
        <end position="748"/>
    </location>
</feature>
<evidence type="ECO:0000256" key="1">
    <source>
        <dbReference type="SAM" id="MobiDB-lite"/>
    </source>
</evidence>
<dbReference type="Pfam" id="PF10791">
    <property type="entry name" value="F1F0-ATPsyn_F"/>
    <property type="match status" value="1"/>
</dbReference>
<feature type="compositionally biased region" description="Gly residues" evidence="1">
    <location>
        <begin position="1484"/>
        <end position="1493"/>
    </location>
</feature>
<feature type="compositionally biased region" description="Polar residues" evidence="1">
    <location>
        <begin position="247"/>
        <end position="262"/>
    </location>
</feature>
<feature type="compositionally biased region" description="Low complexity" evidence="1">
    <location>
        <begin position="172"/>
        <end position="184"/>
    </location>
</feature>
<dbReference type="PANTHER" id="PTHR28161:SF1">
    <property type="entry name" value="ATP SYNTHASE SUBUNIT F, MITOCHONDRIAL"/>
    <property type="match status" value="1"/>
</dbReference>
<name>A0ABR1M6K6_9PEZI</name>
<keyword evidence="2" id="KW-0812">Transmembrane</keyword>
<feature type="compositionally biased region" description="Pro residues" evidence="1">
    <location>
        <begin position="1001"/>
        <end position="1015"/>
    </location>
</feature>
<feature type="transmembrane region" description="Helical" evidence="2">
    <location>
        <begin position="42"/>
        <end position="60"/>
    </location>
</feature>
<feature type="compositionally biased region" description="Basic and acidic residues" evidence="1">
    <location>
        <begin position="1467"/>
        <end position="1476"/>
    </location>
</feature>
<feature type="compositionally biased region" description="Basic and acidic residues" evidence="1">
    <location>
        <begin position="1112"/>
        <end position="1125"/>
    </location>
</feature>
<feature type="region of interest" description="Disordered" evidence="1">
    <location>
        <begin position="1263"/>
        <end position="1355"/>
    </location>
</feature>
<feature type="region of interest" description="Disordered" evidence="1">
    <location>
        <begin position="223"/>
        <end position="386"/>
    </location>
</feature>